<accession>A0A1P8UZE3</accession>
<comment type="similarity">
    <text evidence="2">Belongs to the OmpP1/FadL family.</text>
</comment>
<evidence type="ECO:0000256" key="1">
    <source>
        <dbReference type="ARBA" id="ARBA00004571"/>
    </source>
</evidence>
<evidence type="ECO:0000256" key="6">
    <source>
        <dbReference type="ARBA" id="ARBA00023136"/>
    </source>
</evidence>
<dbReference type="SUPFAM" id="SSF56935">
    <property type="entry name" value="Porins"/>
    <property type="match status" value="1"/>
</dbReference>
<dbReference type="OrthoDB" id="6679728at2"/>
<keyword evidence="6" id="KW-0472">Membrane</keyword>
<dbReference type="Proteomes" id="UP000187059">
    <property type="component" value="Chromosome"/>
</dbReference>
<evidence type="ECO:0000256" key="2">
    <source>
        <dbReference type="ARBA" id="ARBA00008163"/>
    </source>
</evidence>
<evidence type="ECO:0000313" key="10">
    <source>
        <dbReference type="Proteomes" id="UP000187059"/>
    </source>
</evidence>
<organism evidence="9 10">
    <name type="scientific">Salipiger abyssi</name>
    <dbReference type="NCBI Taxonomy" id="1250539"/>
    <lineage>
        <taxon>Bacteria</taxon>
        <taxon>Pseudomonadati</taxon>
        <taxon>Pseudomonadota</taxon>
        <taxon>Alphaproteobacteria</taxon>
        <taxon>Rhodobacterales</taxon>
        <taxon>Roseobacteraceae</taxon>
        <taxon>Salipiger</taxon>
    </lineage>
</organism>
<dbReference type="GO" id="GO:0015483">
    <property type="term" value="F:long-chain fatty acid transporting porin activity"/>
    <property type="evidence" value="ECO:0007669"/>
    <property type="project" value="TreeGrafter"/>
</dbReference>
<dbReference type="STRING" id="1250539.Ga0080574_TMP4423"/>
<dbReference type="PANTHER" id="PTHR35093">
    <property type="entry name" value="OUTER MEMBRANE PROTEIN NMB0088-RELATED"/>
    <property type="match status" value="1"/>
</dbReference>
<dbReference type="PANTHER" id="PTHR35093:SF8">
    <property type="entry name" value="OUTER MEMBRANE PROTEIN NMB0088-RELATED"/>
    <property type="match status" value="1"/>
</dbReference>
<keyword evidence="4" id="KW-0812">Transmembrane</keyword>
<evidence type="ECO:0000256" key="3">
    <source>
        <dbReference type="ARBA" id="ARBA00022452"/>
    </source>
</evidence>
<sequence length="382" mass="40838" precursor="true">MKSSLIGAAALAVAGSTAQAGGIERSPQSAMILYETGNLLQFSLAYIEPELTGENVSPPFPPQTLGTLTDSIVLPTFALKFDLSERLALAFRYEKPFGADVTYEDGNVPFGGTVAQAHTQSLTALMRYRFNENFSVFGGLRMQQAGGNIDLRGAAYGPLSGYSVDLDDAVGHGYVLGAAYEIPDIALRVALTYNSAISHDMKSHETGPLVDPDGPGPLPPMPLLNGVSTTEVKTPESWNLEFQTGIAPDTLLFGSVLYVKHTQFRVDAERFVAVAQEGLIDLDDTTTYTLGLGRRFNDRVSGAVSVIYEAPGDKLLSPLSPTIGFTQLRLSGSYAVNDKVTLSGGLGHIWLGDGQPQTGDTARADFTDNTAWALGLQLSYRF</sequence>
<evidence type="ECO:0000256" key="7">
    <source>
        <dbReference type="ARBA" id="ARBA00023237"/>
    </source>
</evidence>
<dbReference type="GO" id="GO:0009279">
    <property type="term" value="C:cell outer membrane"/>
    <property type="evidence" value="ECO:0007669"/>
    <property type="project" value="UniProtKB-SubCell"/>
</dbReference>
<keyword evidence="7" id="KW-0998">Cell outer membrane</keyword>
<proteinExistence type="inferred from homology"/>
<dbReference type="Gene3D" id="2.40.160.60">
    <property type="entry name" value="Outer membrane protein transport protein (OMPP1/FadL/TodX)"/>
    <property type="match status" value="1"/>
</dbReference>
<evidence type="ECO:0000313" key="9">
    <source>
        <dbReference type="EMBL" id="APZ54757.1"/>
    </source>
</evidence>
<keyword evidence="5 8" id="KW-0732">Signal</keyword>
<dbReference type="Pfam" id="PF03349">
    <property type="entry name" value="Toluene_X"/>
    <property type="match status" value="1"/>
</dbReference>
<evidence type="ECO:0000256" key="5">
    <source>
        <dbReference type="ARBA" id="ARBA00022729"/>
    </source>
</evidence>
<dbReference type="EMBL" id="CP015093">
    <property type="protein sequence ID" value="APZ54757.1"/>
    <property type="molecule type" value="Genomic_DNA"/>
</dbReference>
<evidence type="ECO:0000256" key="4">
    <source>
        <dbReference type="ARBA" id="ARBA00022692"/>
    </source>
</evidence>
<evidence type="ECO:0000256" key="8">
    <source>
        <dbReference type="SAM" id="SignalP"/>
    </source>
</evidence>
<name>A0A1P8UZE3_9RHOB</name>
<comment type="subcellular location">
    <subcellularLocation>
        <location evidence="1">Cell outer membrane</location>
        <topology evidence="1">Multi-pass membrane protein</topology>
    </subcellularLocation>
</comment>
<dbReference type="KEGG" id="paby:Ga0080574_TMP4423"/>
<feature type="signal peptide" evidence="8">
    <location>
        <begin position="1"/>
        <end position="20"/>
    </location>
</feature>
<keyword evidence="10" id="KW-1185">Reference proteome</keyword>
<dbReference type="InterPro" id="IPR005017">
    <property type="entry name" value="OMPP1/FadL/TodX"/>
</dbReference>
<dbReference type="RefSeq" id="WP_076704765.1">
    <property type="nucleotide sequence ID" value="NZ_CP015093.1"/>
</dbReference>
<dbReference type="AlphaFoldDB" id="A0A1P8UZE3"/>
<protein>
    <submittedName>
        <fullName evidence="9">Long-chain fatty acid transport protein</fullName>
    </submittedName>
</protein>
<keyword evidence="3" id="KW-1134">Transmembrane beta strand</keyword>
<feature type="chain" id="PRO_5012275527" evidence="8">
    <location>
        <begin position="21"/>
        <end position="382"/>
    </location>
</feature>
<gene>
    <name evidence="9" type="ORF">Ga0080574_TMP4423</name>
</gene>
<reference evidence="9 10" key="1">
    <citation type="submission" date="2016-04" db="EMBL/GenBank/DDBJ databases">
        <title>Deep-sea bacteria in the southern Pacific.</title>
        <authorList>
            <person name="Tang K."/>
        </authorList>
    </citation>
    <scope>NUCLEOTIDE SEQUENCE [LARGE SCALE GENOMIC DNA]</scope>
    <source>
        <strain evidence="9 10">JLT2014</strain>
    </source>
</reference>